<keyword evidence="1" id="KW-0732">Signal</keyword>
<dbReference type="Proteomes" id="UP001595914">
    <property type="component" value="Unassembled WGS sequence"/>
</dbReference>
<accession>A0ABV9FU98</accession>
<organism evidence="2 3">
    <name type="scientific">Rhodococcus kronopolitis</name>
    <dbReference type="NCBI Taxonomy" id="1460226"/>
    <lineage>
        <taxon>Bacteria</taxon>
        <taxon>Bacillati</taxon>
        <taxon>Actinomycetota</taxon>
        <taxon>Actinomycetes</taxon>
        <taxon>Mycobacteriales</taxon>
        <taxon>Nocardiaceae</taxon>
        <taxon>Rhodococcus</taxon>
    </lineage>
</organism>
<dbReference type="EMBL" id="JBHSFO010000005">
    <property type="protein sequence ID" value="MFC4604400.1"/>
    <property type="molecule type" value="Genomic_DNA"/>
</dbReference>
<dbReference type="RefSeq" id="WP_378417180.1">
    <property type="nucleotide sequence ID" value="NZ_JBHSFO010000005.1"/>
</dbReference>
<evidence type="ECO:0000313" key="2">
    <source>
        <dbReference type="EMBL" id="MFC4604400.1"/>
    </source>
</evidence>
<keyword evidence="3" id="KW-1185">Reference proteome</keyword>
<gene>
    <name evidence="2" type="ORF">ACFO6S_11955</name>
</gene>
<evidence type="ECO:0000313" key="3">
    <source>
        <dbReference type="Proteomes" id="UP001595914"/>
    </source>
</evidence>
<protein>
    <submittedName>
        <fullName evidence="2">Uncharacterized protein</fullName>
    </submittedName>
</protein>
<feature type="signal peptide" evidence="1">
    <location>
        <begin position="1"/>
        <end position="25"/>
    </location>
</feature>
<proteinExistence type="predicted"/>
<name>A0ABV9FU98_9NOCA</name>
<evidence type="ECO:0000256" key="1">
    <source>
        <dbReference type="SAM" id="SignalP"/>
    </source>
</evidence>
<reference evidence="3" key="1">
    <citation type="journal article" date="2019" name="Int. J. Syst. Evol. Microbiol.">
        <title>The Global Catalogue of Microorganisms (GCM) 10K type strain sequencing project: providing services to taxonomists for standard genome sequencing and annotation.</title>
        <authorList>
            <consortium name="The Broad Institute Genomics Platform"/>
            <consortium name="The Broad Institute Genome Sequencing Center for Infectious Disease"/>
            <person name="Wu L."/>
            <person name="Ma J."/>
        </authorList>
    </citation>
    <scope>NUCLEOTIDE SEQUENCE [LARGE SCALE GENOMIC DNA]</scope>
    <source>
        <strain evidence="3">CCUG 54520</strain>
    </source>
</reference>
<feature type="chain" id="PRO_5045337921" evidence="1">
    <location>
        <begin position="26"/>
        <end position="169"/>
    </location>
</feature>
<comment type="caution">
    <text evidence="2">The sequence shown here is derived from an EMBL/GenBank/DDBJ whole genome shotgun (WGS) entry which is preliminary data.</text>
</comment>
<sequence>MRLITRAALIAAASIPLSIATPALASAAGADQVTFAYEVSGSAVTNTITNNSGTALMCGTSLAQGPGAVLPPVEDVLRAGQTLYANGEVQPGTATQTVTDIPDGSYVVLASCSPVADPMTMWVSDYPGIADYLAGIPAITAFTVDQESTVVTVPHVEPARPDLGELFGS</sequence>